<organism evidence="2 3">
    <name type="scientific">Rhodanobacter caeni</name>
    <dbReference type="NCBI Taxonomy" id="657654"/>
    <lineage>
        <taxon>Bacteria</taxon>
        <taxon>Pseudomonadati</taxon>
        <taxon>Pseudomonadota</taxon>
        <taxon>Gammaproteobacteria</taxon>
        <taxon>Lysobacterales</taxon>
        <taxon>Rhodanobacteraceae</taxon>
        <taxon>Rhodanobacter</taxon>
    </lineage>
</organism>
<comment type="caution">
    <text evidence="2">The sequence shown here is derived from an EMBL/GenBank/DDBJ whole genome shotgun (WGS) entry which is preliminary data.</text>
</comment>
<accession>A0ABN0UMQ0</accession>
<protein>
    <recommendedName>
        <fullName evidence="1">SecDF P1 head subdomain domain-containing protein</fullName>
    </recommendedName>
</protein>
<evidence type="ECO:0000259" key="1">
    <source>
        <dbReference type="Pfam" id="PF22599"/>
    </source>
</evidence>
<gene>
    <name evidence="2" type="ORF">GCM10009126_20690</name>
</gene>
<dbReference type="EMBL" id="BAAAFO010000003">
    <property type="protein sequence ID" value="GAA0255388.1"/>
    <property type="molecule type" value="Genomic_DNA"/>
</dbReference>
<evidence type="ECO:0000313" key="3">
    <source>
        <dbReference type="Proteomes" id="UP001500657"/>
    </source>
</evidence>
<keyword evidence="3" id="KW-1185">Reference proteome</keyword>
<name>A0ABN0UMQ0_9GAMM</name>
<dbReference type="Gene3D" id="3.30.1360.200">
    <property type="match status" value="1"/>
</dbReference>
<reference evidence="2 3" key="1">
    <citation type="journal article" date="2019" name="Int. J. Syst. Evol. Microbiol.">
        <title>The Global Catalogue of Microorganisms (GCM) 10K type strain sequencing project: providing services to taxonomists for standard genome sequencing and annotation.</title>
        <authorList>
            <consortium name="The Broad Institute Genomics Platform"/>
            <consortium name="The Broad Institute Genome Sequencing Center for Infectious Disease"/>
            <person name="Wu L."/>
            <person name="Ma J."/>
        </authorList>
    </citation>
    <scope>NUCLEOTIDE SEQUENCE [LARGE SCALE GENOMIC DNA]</scope>
    <source>
        <strain evidence="2 3">JCM 16242</strain>
    </source>
</reference>
<feature type="domain" description="SecDF P1 head subdomain" evidence="1">
    <location>
        <begin position="46"/>
        <end position="122"/>
    </location>
</feature>
<evidence type="ECO:0000313" key="2">
    <source>
        <dbReference type="EMBL" id="GAA0255388.1"/>
    </source>
</evidence>
<dbReference type="Proteomes" id="UP001500657">
    <property type="component" value="Unassembled WGS sequence"/>
</dbReference>
<sequence>MRLILELATVTLAVGLLPGSCLAAQPVLGCKLSIYAMGSDQSSLGKRIVGPDQVVSASYGKSSITDGGTVLRVHLTASGALANRTFSANNIGRKIAILCDSQVLARPVIASQSGATFVVEGVKRP</sequence>
<proteinExistence type="predicted"/>
<dbReference type="Pfam" id="PF22599">
    <property type="entry name" value="SecDF_P1_head"/>
    <property type="match status" value="1"/>
</dbReference>
<dbReference type="InterPro" id="IPR054384">
    <property type="entry name" value="SecDF_P1_head"/>
</dbReference>
<dbReference type="RefSeq" id="WP_343882703.1">
    <property type="nucleotide sequence ID" value="NZ_BAAAFO010000003.1"/>
</dbReference>